<protein>
    <submittedName>
        <fullName evidence="2">Uncharacterized protein</fullName>
    </submittedName>
</protein>
<reference evidence="3" key="1">
    <citation type="submission" date="2013-06" db="EMBL/GenBank/DDBJ databases">
        <authorList>
            <person name="Zhao Q."/>
        </authorList>
    </citation>
    <scope>NUCLEOTIDE SEQUENCE</scope>
    <source>
        <strain evidence="3">cv. W1943</strain>
    </source>
</reference>
<name>A0A0E0N992_ORYRU</name>
<evidence type="ECO:0000313" key="2">
    <source>
        <dbReference type="EnsemblPlants" id="ORUFI02G02290.1"/>
    </source>
</evidence>
<dbReference type="EnsemblPlants" id="ORUFI02G02290.1">
    <property type="protein sequence ID" value="ORUFI02G02290.1"/>
    <property type="gene ID" value="ORUFI02G02290"/>
</dbReference>
<evidence type="ECO:0000256" key="1">
    <source>
        <dbReference type="SAM" id="MobiDB-lite"/>
    </source>
</evidence>
<feature type="compositionally biased region" description="Low complexity" evidence="1">
    <location>
        <begin position="42"/>
        <end position="53"/>
    </location>
</feature>
<keyword evidence="3" id="KW-1185">Reference proteome</keyword>
<evidence type="ECO:0000313" key="3">
    <source>
        <dbReference type="Proteomes" id="UP000008022"/>
    </source>
</evidence>
<organism evidence="2 3">
    <name type="scientific">Oryza rufipogon</name>
    <name type="common">Brownbeard rice</name>
    <name type="synonym">Asian wild rice</name>
    <dbReference type="NCBI Taxonomy" id="4529"/>
    <lineage>
        <taxon>Eukaryota</taxon>
        <taxon>Viridiplantae</taxon>
        <taxon>Streptophyta</taxon>
        <taxon>Embryophyta</taxon>
        <taxon>Tracheophyta</taxon>
        <taxon>Spermatophyta</taxon>
        <taxon>Magnoliopsida</taxon>
        <taxon>Liliopsida</taxon>
        <taxon>Poales</taxon>
        <taxon>Poaceae</taxon>
        <taxon>BOP clade</taxon>
        <taxon>Oryzoideae</taxon>
        <taxon>Oryzeae</taxon>
        <taxon>Oryzinae</taxon>
        <taxon>Oryza</taxon>
    </lineage>
</organism>
<dbReference type="Gramene" id="ORUFI02G02290.1">
    <property type="protein sequence ID" value="ORUFI02G02290.1"/>
    <property type="gene ID" value="ORUFI02G02290"/>
</dbReference>
<dbReference type="Proteomes" id="UP000008022">
    <property type="component" value="Unassembled WGS sequence"/>
</dbReference>
<feature type="region of interest" description="Disordered" evidence="1">
    <location>
        <begin position="18"/>
        <end position="57"/>
    </location>
</feature>
<dbReference type="HOGENOM" id="CLU_2350416_0_0_1"/>
<dbReference type="AlphaFoldDB" id="A0A0E0N992"/>
<proteinExistence type="predicted"/>
<accession>A0A0E0N992</accession>
<reference evidence="2" key="2">
    <citation type="submission" date="2015-06" db="UniProtKB">
        <authorList>
            <consortium name="EnsemblPlants"/>
        </authorList>
    </citation>
    <scope>IDENTIFICATION</scope>
</reference>
<sequence>MLMYFPFFHFPLSISSRADRKRRGGGALQDGRAGWGKRRCPGRAGEAAASRAGGRSGGGGDLRMSFFIFLPLLSPVHLLPTCPVSNPASRSSWRRAE</sequence>